<dbReference type="AlphaFoldDB" id="A0AAD9MME1"/>
<dbReference type="PANTHER" id="PTHR45663">
    <property type="entry name" value="GEO12009P1"/>
    <property type="match status" value="1"/>
</dbReference>
<keyword evidence="3" id="KW-1015">Disulfide bond</keyword>
<organism evidence="5 6">
    <name type="scientific">Prototheca wickerhamii</name>
    <dbReference type="NCBI Taxonomy" id="3111"/>
    <lineage>
        <taxon>Eukaryota</taxon>
        <taxon>Viridiplantae</taxon>
        <taxon>Chlorophyta</taxon>
        <taxon>core chlorophytes</taxon>
        <taxon>Trebouxiophyceae</taxon>
        <taxon>Chlorellales</taxon>
        <taxon>Chlorellaceae</taxon>
        <taxon>Prototheca</taxon>
    </lineage>
</organism>
<dbReference type="Pfam" id="PF00085">
    <property type="entry name" value="Thioredoxin"/>
    <property type="match status" value="1"/>
</dbReference>
<comment type="caution">
    <text evidence="5">The sequence shown here is derived from an EMBL/GenBank/DDBJ whole genome shotgun (WGS) entry which is preliminary data.</text>
</comment>
<dbReference type="EMBL" id="JASFZW010000008">
    <property type="protein sequence ID" value="KAK2076771.1"/>
    <property type="molecule type" value="Genomic_DNA"/>
</dbReference>
<dbReference type="InterPro" id="IPR017937">
    <property type="entry name" value="Thioredoxin_CS"/>
</dbReference>
<name>A0AAD9MME1_PROWI</name>
<dbReference type="InterPro" id="IPR036249">
    <property type="entry name" value="Thioredoxin-like_sf"/>
</dbReference>
<gene>
    <name evidence="5" type="ORF">QBZ16_004997</name>
</gene>
<accession>A0AAD9MME1</accession>
<proteinExistence type="predicted"/>
<dbReference type="Gene3D" id="3.40.30.10">
    <property type="entry name" value="Glutaredoxin"/>
    <property type="match status" value="1"/>
</dbReference>
<evidence type="ECO:0000256" key="3">
    <source>
        <dbReference type="ARBA" id="ARBA00023157"/>
    </source>
</evidence>
<sequence length="133" mass="15224">MDAISRATYAATPPPCWHDVSDAPHDIQSEDDLNRRLKQSEECRDGIFVLFEAFYCGACQPIIKEFRNYAAKYGDRMSFLTLDQDKFPKIASKYGVKMMPFTIYFQNGTRIAHTFGNNKEAFKAFITKYAPAT</sequence>
<evidence type="ECO:0000256" key="1">
    <source>
        <dbReference type="ARBA" id="ARBA00022448"/>
    </source>
</evidence>
<evidence type="ECO:0000256" key="2">
    <source>
        <dbReference type="ARBA" id="ARBA00022982"/>
    </source>
</evidence>
<dbReference type="SUPFAM" id="SSF52833">
    <property type="entry name" value="Thioredoxin-like"/>
    <property type="match status" value="1"/>
</dbReference>
<dbReference type="PROSITE" id="PS00194">
    <property type="entry name" value="THIOREDOXIN_1"/>
    <property type="match status" value="1"/>
</dbReference>
<dbReference type="GO" id="GO:0015035">
    <property type="term" value="F:protein-disulfide reductase activity"/>
    <property type="evidence" value="ECO:0007669"/>
    <property type="project" value="TreeGrafter"/>
</dbReference>
<dbReference type="PANTHER" id="PTHR45663:SF11">
    <property type="entry name" value="GEO12009P1"/>
    <property type="match status" value="1"/>
</dbReference>
<evidence type="ECO:0000313" key="6">
    <source>
        <dbReference type="Proteomes" id="UP001255856"/>
    </source>
</evidence>
<dbReference type="Proteomes" id="UP001255856">
    <property type="component" value="Unassembled WGS sequence"/>
</dbReference>
<keyword evidence="2" id="KW-0249">Electron transport</keyword>
<dbReference type="CDD" id="cd02947">
    <property type="entry name" value="TRX_family"/>
    <property type="match status" value="1"/>
</dbReference>
<protein>
    <recommendedName>
        <fullName evidence="4">Thioredoxin domain-containing protein</fullName>
    </recommendedName>
</protein>
<keyword evidence="6" id="KW-1185">Reference proteome</keyword>
<keyword evidence="1" id="KW-0813">Transport</keyword>
<evidence type="ECO:0000259" key="4">
    <source>
        <dbReference type="Pfam" id="PF00085"/>
    </source>
</evidence>
<dbReference type="GO" id="GO:0005737">
    <property type="term" value="C:cytoplasm"/>
    <property type="evidence" value="ECO:0007669"/>
    <property type="project" value="TreeGrafter"/>
</dbReference>
<feature type="domain" description="Thioredoxin" evidence="4">
    <location>
        <begin position="44"/>
        <end position="127"/>
    </location>
</feature>
<dbReference type="InterPro" id="IPR013766">
    <property type="entry name" value="Thioredoxin_domain"/>
</dbReference>
<reference evidence="5" key="1">
    <citation type="submission" date="2021-01" db="EMBL/GenBank/DDBJ databases">
        <authorList>
            <person name="Eckstrom K.M.E."/>
        </authorList>
    </citation>
    <scope>NUCLEOTIDE SEQUENCE</scope>
    <source>
        <strain evidence="5">UVCC 0001</strain>
    </source>
</reference>
<evidence type="ECO:0000313" key="5">
    <source>
        <dbReference type="EMBL" id="KAK2076771.1"/>
    </source>
</evidence>